<evidence type="ECO:0000313" key="4">
    <source>
        <dbReference type="Proteomes" id="UP001301442"/>
    </source>
</evidence>
<feature type="signal peptide" evidence="1">
    <location>
        <begin position="1"/>
        <end position="21"/>
    </location>
</feature>
<organism evidence="3 4">
    <name type="scientific">Thalassotalea fonticola</name>
    <dbReference type="NCBI Taxonomy" id="3065649"/>
    <lineage>
        <taxon>Bacteria</taxon>
        <taxon>Pseudomonadati</taxon>
        <taxon>Pseudomonadota</taxon>
        <taxon>Gammaproteobacteria</taxon>
        <taxon>Alteromonadales</taxon>
        <taxon>Colwelliaceae</taxon>
        <taxon>Thalassotalea</taxon>
    </lineage>
</organism>
<gene>
    <name evidence="3" type="ORF">RI844_06610</name>
</gene>
<dbReference type="Pfam" id="PF07603">
    <property type="entry name" value="Lcl_C"/>
    <property type="match status" value="1"/>
</dbReference>
<dbReference type="Proteomes" id="UP001301442">
    <property type="component" value="Chromosome"/>
</dbReference>
<feature type="domain" description="Lcl C-terminal" evidence="2">
    <location>
        <begin position="54"/>
        <end position="180"/>
    </location>
</feature>
<evidence type="ECO:0000313" key="3">
    <source>
        <dbReference type="EMBL" id="WOH38885.1"/>
    </source>
</evidence>
<dbReference type="PANTHER" id="PTHR35812:SF1">
    <property type="entry name" value="LIPOPROTEIN"/>
    <property type="match status" value="1"/>
</dbReference>
<name>A0ABZ0GT83_9GAMM</name>
<accession>A0ABZ0GT83</accession>
<feature type="chain" id="PRO_5046920652" evidence="1">
    <location>
        <begin position="22"/>
        <end position="182"/>
    </location>
</feature>
<sequence length="182" mass="20102">MKFKNIIALAIPAFVSSTAFAQRGEVDTSYSCMYNVPQTAPNSRFDISEDGASVLDLKTNLTWSRCDLGQVWDNEIQQCQGSALLVDWQVAHEKALIYSASNKNEWRVPNIKELSSIIEERCTRPAANIAVFPSIILGKTYISSTPYNFDSTGESIFGMTTDLGYISHGSKSGAFSVKFVHN</sequence>
<evidence type="ECO:0000259" key="2">
    <source>
        <dbReference type="Pfam" id="PF07603"/>
    </source>
</evidence>
<dbReference type="RefSeq" id="WP_348397651.1">
    <property type="nucleotide sequence ID" value="NZ_CP136600.1"/>
</dbReference>
<proteinExistence type="predicted"/>
<keyword evidence="4" id="KW-1185">Reference proteome</keyword>
<evidence type="ECO:0000256" key="1">
    <source>
        <dbReference type="SAM" id="SignalP"/>
    </source>
</evidence>
<dbReference type="EMBL" id="CP136600">
    <property type="protein sequence ID" value="WOH38885.1"/>
    <property type="molecule type" value="Genomic_DNA"/>
</dbReference>
<keyword evidence="1" id="KW-0732">Signal</keyword>
<protein>
    <submittedName>
        <fullName evidence="3">DUF1566 domain-containing protein</fullName>
    </submittedName>
</protein>
<dbReference type="InterPro" id="IPR011460">
    <property type="entry name" value="Lcl_C"/>
</dbReference>
<reference evidence="3 4" key="1">
    <citation type="submission" date="2023-09" db="EMBL/GenBank/DDBJ databases">
        <authorList>
            <person name="Qi X."/>
        </authorList>
    </citation>
    <scope>NUCLEOTIDE SEQUENCE [LARGE SCALE GENOMIC DNA]</scope>
    <source>
        <strain evidence="3 4">S1-1</strain>
    </source>
</reference>
<dbReference type="PANTHER" id="PTHR35812">
    <property type="entry name" value="LIPOPROTEIN"/>
    <property type="match status" value="1"/>
</dbReference>